<dbReference type="Pfam" id="PF18701">
    <property type="entry name" value="DUF5641"/>
    <property type="match status" value="1"/>
</dbReference>
<dbReference type="PANTHER" id="PTHR47331">
    <property type="entry name" value="PHD-TYPE DOMAIN-CONTAINING PROTEIN"/>
    <property type="match status" value="1"/>
</dbReference>
<dbReference type="EMBL" id="BGZK01001167">
    <property type="protein sequence ID" value="GBP73253.1"/>
    <property type="molecule type" value="Genomic_DNA"/>
</dbReference>
<dbReference type="AlphaFoldDB" id="A0A4C1YD22"/>
<organism evidence="2 3">
    <name type="scientific">Eumeta variegata</name>
    <name type="common">Bagworm moth</name>
    <name type="synonym">Eumeta japonica</name>
    <dbReference type="NCBI Taxonomy" id="151549"/>
    <lineage>
        <taxon>Eukaryota</taxon>
        <taxon>Metazoa</taxon>
        <taxon>Ecdysozoa</taxon>
        <taxon>Arthropoda</taxon>
        <taxon>Hexapoda</taxon>
        <taxon>Insecta</taxon>
        <taxon>Pterygota</taxon>
        <taxon>Neoptera</taxon>
        <taxon>Endopterygota</taxon>
        <taxon>Lepidoptera</taxon>
        <taxon>Glossata</taxon>
        <taxon>Ditrysia</taxon>
        <taxon>Tineoidea</taxon>
        <taxon>Psychidae</taxon>
        <taxon>Oiketicinae</taxon>
        <taxon>Eumeta</taxon>
    </lineage>
</organism>
<comment type="caution">
    <text evidence="2">The sequence shown here is derived from an EMBL/GenBank/DDBJ whole genome shotgun (WGS) entry which is preliminary data.</text>
</comment>
<evidence type="ECO:0000313" key="2">
    <source>
        <dbReference type="EMBL" id="GBP73253.1"/>
    </source>
</evidence>
<dbReference type="OrthoDB" id="8036689at2759"/>
<evidence type="ECO:0000259" key="1">
    <source>
        <dbReference type="Pfam" id="PF18701"/>
    </source>
</evidence>
<name>A0A4C1YD22_EUMVA</name>
<reference evidence="2 3" key="1">
    <citation type="journal article" date="2019" name="Commun. Biol.">
        <title>The bagworm genome reveals a unique fibroin gene that provides high tensile strength.</title>
        <authorList>
            <person name="Kono N."/>
            <person name="Nakamura H."/>
            <person name="Ohtoshi R."/>
            <person name="Tomita M."/>
            <person name="Numata K."/>
            <person name="Arakawa K."/>
        </authorList>
    </citation>
    <scope>NUCLEOTIDE SEQUENCE [LARGE SCALE GENOMIC DNA]</scope>
</reference>
<keyword evidence="3" id="KW-1185">Reference proteome</keyword>
<feature type="domain" description="DUF5641" evidence="1">
    <location>
        <begin position="10"/>
        <end position="72"/>
    </location>
</feature>
<dbReference type="Proteomes" id="UP000299102">
    <property type="component" value="Unassembled WGS sequence"/>
</dbReference>
<sequence length="103" mass="12631">MTTNVGYLQRHERIHHLKQHFWNRFSTKYSTLLQQRHKWKKSSDHFQVGTLVVIKDKALPHLLWHLGRIVNVLFRERWRHTCCRYQDEEGCNTKSVQQYQPFT</sequence>
<accession>A0A4C1YD22</accession>
<evidence type="ECO:0000313" key="3">
    <source>
        <dbReference type="Proteomes" id="UP000299102"/>
    </source>
</evidence>
<protein>
    <recommendedName>
        <fullName evidence="1">DUF5641 domain-containing protein</fullName>
    </recommendedName>
</protein>
<dbReference type="InterPro" id="IPR040676">
    <property type="entry name" value="DUF5641"/>
</dbReference>
<proteinExistence type="predicted"/>
<gene>
    <name evidence="2" type="ORF">EVAR_55019_1</name>
</gene>